<gene>
    <name evidence="1" type="ORF">NTEN_LOCUS20239</name>
</gene>
<reference evidence="1 2" key="1">
    <citation type="submission" date="2020-02" db="EMBL/GenBank/DDBJ databases">
        <authorList>
            <person name="Ferguson B K."/>
        </authorList>
    </citation>
    <scope>NUCLEOTIDE SEQUENCE [LARGE SCALE GENOMIC DNA]</scope>
</reference>
<sequence>MQHHLFVFCHYLMIISLNKFHSCKFRDFSVPGAPRLAALQRTRDNGGSGASIRSYTFQLAADRTTVFAQTIDNFISCTKESKETRPQVVMRNMRQFMTGMKNYLVTHGEREFERQVEKERSKLRANEFLNLDAILEGVMHKLVVRPLKEHLFKLFVDEYSDTGAIQLLAENIKYARTKQPKDIGIRVSIASSLAVLLICPKVNFHSMQIFLPA</sequence>
<dbReference type="AlphaFoldDB" id="A0A6H5HFV3"/>
<dbReference type="InterPro" id="IPR037191">
    <property type="entry name" value="VPS9_dom_sf"/>
</dbReference>
<dbReference type="GO" id="GO:0031267">
    <property type="term" value="F:small GTPase binding"/>
    <property type="evidence" value="ECO:0007669"/>
    <property type="project" value="TreeGrafter"/>
</dbReference>
<evidence type="ECO:0000313" key="2">
    <source>
        <dbReference type="Proteomes" id="UP000479000"/>
    </source>
</evidence>
<dbReference type="GO" id="GO:0016192">
    <property type="term" value="P:vesicle-mediated transport"/>
    <property type="evidence" value="ECO:0007669"/>
    <property type="project" value="InterPro"/>
</dbReference>
<dbReference type="GO" id="GO:0005829">
    <property type="term" value="C:cytosol"/>
    <property type="evidence" value="ECO:0007669"/>
    <property type="project" value="TreeGrafter"/>
</dbReference>
<dbReference type="SUPFAM" id="SSF109993">
    <property type="entry name" value="VPS9 domain"/>
    <property type="match status" value="1"/>
</dbReference>
<name>A0A6H5HFV3_9HEMI</name>
<proteinExistence type="predicted"/>
<organism evidence="1 2">
    <name type="scientific">Nesidiocoris tenuis</name>
    <dbReference type="NCBI Taxonomy" id="355587"/>
    <lineage>
        <taxon>Eukaryota</taxon>
        <taxon>Metazoa</taxon>
        <taxon>Ecdysozoa</taxon>
        <taxon>Arthropoda</taxon>
        <taxon>Hexapoda</taxon>
        <taxon>Insecta</taxon>
        <taxon>Pterygota</taxon>
        <taxon>Neoptera</taxon>
        <taxon>Paraneoptera</taxon>
        <taxon>Hemiptera</taxon>
        <taxon>Heteroptera</taxon>
        <taxon>Panheteroptera</taxon>
        <taxon>Cimicomorpha</taxon>
        <taxon>Miridae</taxon>
        <taxon>Dicyphina</taxon>
        <taxon>Nesidiocoris</taxon>
    </lineage>
</organism>
<dbReference type="InterPro" id="IPR045046">
    <property type="entry name" value="Vps9-like"/>
</dbReference>
<dbReference type="GO" id="GO:0030139">
    <property type="term" value="C:endocytic vesicle"/>
    <property type="evidence" value="ECO:0007669"/>
    <property type="project" value="TreeGrafter"/>
</dbReference>
<keyword evidence="2" id="KW-1185">Reference proteome</keyword>
<dbReference type="GO" id="GO:0005085">
    <property type="term" value="F:guanyl-nucleotide exchange factor activity"/>
    <property type="evidence" value="ECO:0007669"/>
    <property type="project" value="InterPro"/>
</dbReference>
<dbReference type="Pfam" id="PF23268">
    <property type="entry name" value="RIN1"/>
    <property type="match status" value="1"/>
</dbReference>
<dbReference type="PANTHER" id="PTHR23101:SF104">
    <property type="entry name" value="PROTEIN SPRINT"/>
    <property type="match status" value="1"/>
</dbReference>
<protein>
    <submittedName>
        <fullName evidence="1">Uncharacterized protein</fullName>
    </submittedName>
</protein>
<dbReference type="EMBL" id="CADCXU010029724">
    <property type="protein sequence ID" value="CAB0015899.1"/>
    <property type="molecule type" value="Genomic_DNA"/>
</dbReference>
<evidence type="ECO:0000313" key="1">
    <source>
        <dbReference type="EMBL" id="CAB0015899.1"/>
    </source>
</evidence>
<dbReference type="PANTHER" id="PTHR23101">
    <property type="entry name" value="RAB GDP/GTP EXCHANGE FACTOR"/>
    <property type="match status" value="1"/>
</dbReference>
<dbReference type="Proteomes" id="UP000479000">
    <property type="component" value="Unassembled WGS sequence"/>
</dbReference>
<accession>A0A6H5HFV3</accession>
<dbReference type="OrthoDB" id="21085at2759"/>